<keyword evidence="2" id="KW-0560">Oxidoreductase</keyword>
<dbReference type="NCBIfam" id="NF009466">
    <property type="entry name" value="PRK12826.1-2"/>
    <property type="match status" value="1"/>
</dbReference>
<dbReference type="Gene3D" id="3.40.50.720">
    <property type="entry name" value="NAD(P)-binding Rossmann-like Domain"/>
    <property type="match status" value="1"/>
</dbReference>
<proteinExistence type="inferred from homology"/>
<sequence length="245" mass="26166">MKLENKVAIVTGGTSGIGKAAALRFGSEGAKVVISGRNIERGNSVAEEIQKNGGEACFIQADMSKPEDMDTLLEKIIEKYGKLDILFNNAGISDAVPLDEFTDERWDAVMDTNLKAPFQLARKAMPYLLKTKGNILNTASVAGIRATRMAYAYGASKSGLIMLTKVLALDYAEAGIRVNAVCPGVTETPLLGTVRDDALTALKETIPMKRLAEPDEIINAVVFLVSDDASYITGQALCVDGGFTL</sequence>
<dbReference type="Proteomes" id="UP001272052">
    <property type="component" value="Unassembled WGS sequence"/>
</dbReference>
<dbReference type="PROSITE" id="PS00061">
    <property type="entry name" value="ADH_SHORT"/>
    <property type="match status" value="1"/>
</dbReference>
<dbReference type="InterPro" id="IPR020904">
    <property type="entry name" value="Sc_DH/Rdtase_CS"/>
</dbReference>
<keyword evidence="3" id="KW-1185">Reference proteome</keyword>
<dbReference type="CDD" id="cd05233">
    <property type="entry name" value="SDR_c"/>
    <property type="match status" value="1"/>
</dbReference>
<dbReference type="PRINTS" id="PR00080">
    <property type="entry name" value="SDRFAMILY"/>
</dbReference>
<dbReference type="PANTHER" id="PTHR42879:SF2">
    <property type="entry name" value="3-OXOACYL-[ACYL-CARRIER-PROTEIN] REDUCTASE FABG"/>
    <property type="match status" value="1"/>
</dbReference>
<evidence type="ECO:0000313" key="3">
    <source>
        <dbReference type="Proteomes" id="UP001272052"/>
    </source>
</evidence>
<accession>A0ABU3VQR6</accession>
<dbReference type="InterPro" id="IPR050259">
    <property type="entry name" value="SDR"/>
</dbReference>
<organism evidence="2 3">
    <name type="scientific">Methanimicrococcus hacksteinii</name>
    <dbReference type="NCBI Taxonomy" id="3028293"/>
    <lineage>
        <taxon>Archaea</taxon>
        <taxon>Methanobacteriati</taxon>
        <taxon>Methanobacteriota</taxon>
        <taxon>Stenosarchaea group</taxon>
        <taxon>Methanomicrobia</taxon>
        <taxon>Methanosarcinales</taxon>
        <taxon>Methanosarcinaceae</taxon>
        <taxon>Methanimicrococcus</taxon>
    </lineage>
</organism>
<comment type="similarity">
    <text evidence="1">Belongs to the short-chain dehydrogenases/reductases (SDR) family.</text>
</comment>
<dbReference type="EMBL" id="JAWDKC010000020">
    <property type="protein sequence ID" value="MDV0445655.1"/>
    <property type="molecule type" value="Genomic_DNA"/>
</dbReference>
<dbReference type="RefSeq" id="WP_318786077.1">
    <property type="nucleotide sequence ID" value="NZ_JAWDKC010000020.1"/>
</dbReference>
<dbReference type="InterPro" id="IPR036291">
    <property type="entry name" value="NAD(P)-bd_dom_sf"/>
</dbReference>
<evidence type="ECO:0000313" key="2">
    <source>
        <dbReference type="EMBL" id="MDV0445655.1"/>
    </source>
</evidence>
<protein>
    <submittedName>
        <fullName evidence="2">Glucose 1-dehydrogenase</fullName>
        <ecNumber evidence="2">1.1.1.47</ecNumber>
    </submittedName>
</protein>
<dbReference type="InterPro" id="IPR002347">
    <property type="entry name" value="SDR_fam"/>
</dbReference>
<name>A0ABU3VQR6_9EURY</name>
<comment type="caution">
    <text evidence="2">The sequence shown here is derived from an EMBL/GenBank/DDBJ whole genome shotgun (WGS) entry which is preliminary data.</text>
</comment>
<gene>
    <name evidence="2" type="primary">gdh_2</name>
    <name evidence="2" type="ORF">MmiAt1_12470</name>
</gene>
<reference evidence="2 3" key="1">
    <citation type="submission" date="2023-06" db="EMBL/GenBank/DDBJ databases">
        <title>Genome sequence of Methanimicrococcus sp. At1.</title>
        <authorList>
            <person name="Protasov E."/>
            <person name="Platt K."/>
            <person name="Poehlein A."/>
            <person name="Daniel R."/>
            <person name="Brune A."/>
        </authorList>
    </citation>
    <scope>NUCLEOTIDE SEQUENCE [LARGE SCALE GENOMIC DNA]</scope>
    <source>
        <strain evidence="2 3">At1</strain>
    </source>
</reference>
<dbReference type="GO" id="GO:0047936">
    <property type="term" value="F:glucose 1-dehydrogenase [NAD(P)+] activity"/>
    <property type="evidence" value="ECO:0007669"/>
    <property type="project" value="UniProtKB-EC"/>
</dbReference>
<dbReference type="Pfam" id="PF13561">
    <property type="entry name" value="adh_short_C2"/>
    <property type="match status" value="1"/>
</dbReference>
<dbReference type="EC" id="1.1.1.47" evidence="2"/>
<dbReference type="NCBIfam" id="NF005559">
    <property type="entry name" value="PRK07231.1"/>
    <property type="match status" value="1"/>
</dbReference>
<evidence type="ECO:0000256" key="1">
    <source>
        <dbReference type="ARBA" id="ARBA00006484"/>
    </source>
</evidence>
<dbReference type="PANTHER" id="PTHR42879">
    <property type="entry name" value="3-OXOACYL-(ACYL-CARRIER-PROTEIN) REDUCTASE"/>
    <property type="match status" value="1"/>
</dbReference>
<dbReference type="PRINTS" id="PR00081">
    <property type="entry name" value="GDHRDH"/>
</dbReference>
<dbReference type="SUPFAM" id="SSF51735">
    <property type="entry name" value="NAD(P)-binding Rossmann-fold domains"/>
    <property type="match status" value="1"/>
</dbReference>